<accession>A0ABU3QKR4</accession>
<dbReference type="EMBL" id="JAWCTQ010000016">
    <property type="protein sequence ID" value="MDT9683360.1"/>
    <property type="molecule type" value="Genomic_DNA"/>
</dbReference>
<reference evidence="1 2" key="1">
    <citation type="submission" date="2023-09" db="EMBL/GenBank/DDBJ databases">
        <title>Streptomyces sp. nov.: A antagonism against Alternaria gaisen Producing Streptochlin, Isolated from Tamarix root soil.</title>
        <authorList>
            <person name="Chen Y."/>
        </authorList>
    </citation>
    <scope>NUCLEOTIDE SEQUENCE [LARGE SCALE GENOMIC DNA]</scope>
    <source>
        <strain evidence="1 2">TRM76323</strain>
    </source>
</reference>
<sequence length="69" mass="8250">MKPSYKVKTKVEVIPTAYLHNEYESHVGGNGTIVELVKEENWKSKYVPEYIVMLKRKRYLFPQYSLERI</sequence>
<evidence type="ECO:0000313" key="2">
    <source>
        <dbReference type="Proteomes" id="UP001250181"/>
    </source>
</evidence>
<comment type="caution">
    <text evidence="1">The sequence shown here is derived from an EMBL/GenBank/DDBJ whole genome shotgun (WGS) entry which is preliminary data.</text>
</comment>
<protein>
    <submittedName>
        <fullName evidence="1">Uncharacterized protein</fullName>
    </submittedName>
</protein>
<gene>
    <name evidence="1" type="ORF">RND61_14945</name>
</gene>
<dbReference type="RefSeq" id="WP_315878434.1">
    <property type="nucleotide sequence ID" value="NZ_JAWCTQ010000016.1"/>
</dbReference>
<keyword evidence="2" id="KW-1185">Reference proteome</keyword>
<organism evidence="1 2">
    <name type="scientific">Streptomyces tamarix</name>
    <dbReference type="NCBI Taxonomy" id="3078565"/>
    <lineage>
        <taxon>Bacteria</taxon>
        <taxon>Bacillati</taxon>
        <taxon>Actinomycetota</taxon>
        <taxon>Actinomycetes</taxon>
        <taxon>Kitasatosporales</taxon>
        <taxon>Streptomycetaceae</taxon>
        <taxon>Streptomyces</taxon>
    </lineage>
</organism>
<dbReference type="Proteomes" id="UP001250181">
    <property type="component" value="Unassembled WGS sequence"/>
</dbReference>
<name>A0ABU3QKR4_9ACTN</name>
<evidence type="ECO:0000313" key="1">
    <source>
        <dbReference type="EMBL" id="MDT9683360.1"/>
    </source>
</evidence>
<proteinExistence type="predicted"/>